<sequence length="83" mass="8972">MRKLQVPSTVAYTHQPYTGPPTATKTSRLINGPAASNSDAAFVNHAAMAPQTRSRANCGCSRCQASRNLGNISWLTQPSYVHR</sequence>
<dbReference type="AlphaFoldDB" id="A0A5B7HDU0"/>
<dbReference type="Proteomes" id="UP000324222">
    <property type="component" value="Unassembled WGS sequence"/>
</dbReference>
<evidence type="ECO:0000313" key="3">
    <source>
        <dbReference type="Proteomes" id="UP000324222"/>
    </source>
</evidence>
<reference evidence="2 3" key="1">
    <citation type="submission" date="2019-05" db="EMBL/GenBank/DDBJ databases">
        <title>Another draft genome of Portunus trituberculatus and its Hox gene families provides insights of decapod evolution.</title>
        <authorList>
            <person name="Jeong J.-H."/>
            <person name="Song I."/>
            <person name="Kim S."/>
            <person name="Choi T."/>
            <person name="Kim D."/>
            <person name="Ryu S."/>
            <person name="Kim W."/>
        </authorList>
    </citation>
    <scope>NUCLEOTIDE SEQUENCE [LARGE SCALE GENOMIC DNA]</scope>
    <source>
        <tissue evidence="2">Muscle</tissue>
    </source>
</reference>
<gene>
    <name evidence="2" type="ORF">E2C01_062168</name>
</gene>
<protein>
    <submittedName>
        <fullName evidence="2">Uncharacterized protein</fullName>
    </submittedName>
</protein>
<evidence type="ECO:0000313" key="2">
    <source>
        <dbReference type="EMBL" id="MPC67979.1"/>
    </source>
</evidence>
<keyword evidence="3" id="KW-1185">Reference proteome</keyword>
<feature type="region of interest" description="Disordered" evidence="1">
    <location>
        <begin position="1"/>
        <end position="23"/>
    </location>
</feature>
<proteinExistence type="predicted"/>
<name>A0A5B7HDU0_PORTR</name>
<accession>A0A5B7HDU0</accession>
<organism evidence="2 3">
    <name type="scientific">Portunus trituberculatus</name>
    <name type="common">Swimming crab</name>
    <name type="synonym">Neptunus trituberculatus</name>
    <dbReference type="NCBI Taxonomy" id="210409"/>
    <lineage>
        <taxon>Eukaryota</taxon>
        <taxon>Metazoa</taxon>
        <taxon>Ecdysozoa</taxon>
        <taxon>Arthropoda</taxon>
        <taxon>Crustacea</taxon>
        <taxon>Multicrustacea</taxon>
        <taxon>Malacostraca</taxon>
        <taxon>Eumalacostraca</taxon>
        <taxon>Eucarida</taxon>
        <taxon>Decapoda</taxon>
        <taxon>Pleocyemata</taxon>
        <taxon>Brachyura</taxon>
        <taxon>Eubrachyura</taxon>
        <taxon>Portunoidea</taxon>
        <taxon>Portunidae</taxon>
        <taxon>Portuninae</taxon>
        <taxon>Portunus</taxon>
    </lineage>
</organism>
<comment type="caution">
    <text evidence="2">The sequence shown here is derived from an EMBL/GenBank/DDBJ whole genome shotgun (WGS) entry which is preliminary data.</text>
</comment>
<dbReference type="EMBL" id="VSRR010027059">
    <property type="protein sequence ID" value="MPC67979.1"/>
    <property type="molecule type" value="Genomic_DNA"/>
</dbReference>
<evidence type="ECO:0000256" key="1">
    <source>
        <dbReference type="SAM" id="MobiDB-lite"/>
    </source>
</evidence>